<accession>M7XKY5</accession>
<keyword evidence="5" id="KW-0802">TPR repeat</keyword>
<evidence type="ECO:0000256" key="4">
    <source>
        <dbReference type="ARBA" id="ARBA00022741"/>
    </source>
</evidence>
<evidence type="ECO:0000256" key="2">
    <source>
        <dbReference type="ARBA" id="ARBA00022692"/>
    </source>
</evidence>
<name>M7XKY5_9BACT</name>
<dbReference type="GO" id="GO:0016020">
    <property type="term" value="C:membrane"/>
    <property type="evidence" value="ECO:0007669"/>
    <property type="project" value="UniProtKB-SubCell"/>
</dbReference>
<feature type="active site" evidence="9">
    <location>
        <position position="184"/>
    </location>
</feature>
<feature type="binding site" evidence="10">
    <location>
        <begin position="188"/>
        <end position="195"/>
    </location>
    <ligand>
        <name>ATP</name>
        <dbReference type="ChEBI" id="CHEBI:30616"/>
    </ligand>
</feature>
<evidence type="ECO:0000256" key="9">
    <source>
        <dbReference type="PIRSR" id="PIRSR640198-1"/>
    </source>
</evidence>
<evidence type="ECO:0000256" key="5">
    <source>
        <dbReference type="ARBA" id="ARBA00022803"/>
    </source>
</evidence>
<keyword evidence="8" id="KW-0472">Membrane</keyword>
<dbReference type="RefSeq" id="WP_008623788.1">
    <property type="nucleotide sequence ID" value="NZ_AMZY02000003.1"/>
</dbReference>
<keyword evidence="13" id="KW-1185">Reference proteome</keyword>
<feature type="domain" description="Fido" evidence="11">
    <location>
        <begin position="96"/>
        <end position="251"/>
    </location>
</feature>
<comment type="subcellular location">
    <subcellularLocation>
        <location evidence="1">Membrane</location>
        <topology evidence="1">Single-pass membrane protein</topology>
    </subcellularLocation>
</comment>
<dbReference type="PANTHER" id="PTHR13504:SF34">
    <property type="entry name" value="PROTEIN ADENYLYLTRANSFERASE FICD"/>
    <property type="match status" value="1"/>
</dbReference>
<dbReference type="STRING" id="1239962.C943_03061"/>
<evidence type="ECO:0000256" key="8">
    <source>
        <dbReference type="ARBA" id="ARBA00023136"/>
    </source>
</evidence>
<dbReference type="EMBL" id="AMZY02000003">
    <property type="protein sequence ID" value="EMS35168.1"/>
    <property type="molecule type" value="Genomic_DNA"/>
</dbReference>
<dbReference type="AlphaFoldDB" id="M7XKY5"/>
<reference evidence="12" key="1">
    <citation type="submission" date="2013-01" db="EMBL/GenBank/DDBJ databases">
        <title>Genome assembly of Mariniradius saccharolyticus AK6.</title>
        <authorList>
            <person name="Vaidya B."/>
            <person name="Khatri I."/>
            <person name="Tanuku N.R.S."/>
            <person name="Subramanian S."/>
            <person name="Pinnaka A."/>
        </authorList>
    </citation>
    <scope>NUCLEOTIDE SEQUENCE [LARGE SCALE GENOMIC DNA]</scope>
    <source>
        <strain evidence="12">AK6</strain>
    </source>
</reference>
<dbReference type="PROSITE" id="PS51459">
    <property type="entry name" value="FIDO"/>
    <property type="match status" value="1"/>
</dbReference>
<evidence type="ECO:0000256" key="7">
    <source>
        <dbReference type="ARBA" id="ARBA00022989"/>
    </source>
</evidence>
<evidence type="ECO:0000256" key="3">
    <source>
        <dbReference type="ARBA" id="ARBA00022737"/>
    </source>
</evidence>
<evidence type="ECO:0000313" key="12">
    <source>
        <dbReference type="EMBL" id="EMS35168.1"/>
    </source>
</evidence>
<gene>
    <name evidence="12" type="ORF">C943_03061</name>
</gene>
<keyword evidence="7" id="KW-1133">Transmembrane helix</keyword>
<comment type="caution">
    <text evidence="12">The sequence shown here is derived from an EMBL/GenBank/DDBJ whole genome shotgun (WGS) entry which is preliminary data.</text>
</comment>
<organism evidence="12 13">
    <name type="scientific">Mariniradius saccharolyticus AK6</name>
    <dbReference type="NCBI Taxonomy" id="1239962"/>
    <lineage>
        <taxon>Bacteria</taxon>
        <taxon>Pseudomonadati</taxon>
        <taxon>Bacteroidota</taxon>
        <taxon>Cytophagia</taxon>
        <taxon>Cytophagales</taxon>
        <taxon>Cyclobacteriaceae</taxon>
        <taxon>Mariniradius</taxon>
    </lineage>
</organism>
<evidence type="ECO:0000313" key="13">
    <source>
        <dbReference type="Proteomes" id="UP000010953"/>
    </source>
</evidence>
<dbReference type="InterPro" id="IPR003812">
    <property type="entry name" value="Fido"/>
</dbReference>
<dbReference type="Gene3D" id="1.10.3290.10">
    <property type="entry name" value="Fido-like domain"/>
    <property type="match status" value="1"/>
</dbReference>
<dbReference type="SUPFAM" id="SSF140931">
    <property type="entry name" value="Fic-like"/>
    <property type="match status" value="1"/>
</dbReference>
<dbReference type="Proteomes" id="UP000010953">
    <property type="component" value="Unassembled WGS sequence"/>
</dbReference>
<dbReference type="InterPro" id="IPR036597">
    <property type="entry name" value="Fido-like_dom_sf"/>
</dbReference>
<protein>
    <recommendedName>
        <fullName evidence="11">Fido domain-containing protein</fullName>
    </recommendedName>
</protein>
<keyword evidence="2" id="KW-0812">Transmembrane</keyword>
<proteinExistence type="predicted"/>
<keyword evidence="4 10" id="KW-0547">Nucleotide-binding</keyword>
<dbReference type="PANTHER" id="PTHR13504">
    <property type="entry name" value="FIDO DOMAIN-CONTAINING PROTEIN DDB_G0283145"/>
    <property type="match status" value="1"/>
</dbReference>
<keyword evidence="3" id="KW-0677">Repeat</keyword>
<sequence>MDLKIITPVLLDAYLGELPSGMRQAFESLEDAALSTPNFSFYISVASVFSSKIEGEAIELDSYIKHKREGIAFQPDYTKKIDDLYGAYLFAQDNPLNEKNVKEAHRLLGRHLLASAWQGKYRKQNRYVATDDGRIEYVAAPPQQVESEMSRFFEDIALLLDKPMEIEEVFYYASMIHLVFVKIHPWNDGNGRCARLIEKWFLAEKLGQKAWYLQIEKMYYLHHQTYYNNIRALGLEYPDLKYEKALPFLLMLPNCLNAPVR</sequence>
<evidence type="ECO:0000256" key="1">
    <source>
        <dbReference type="ARBA" id="ARBA00004167"/>
    </source>
</evidence>
<dbReference type="eggNOG" id="COG3177">
    <property type="taxonomic scope" value="Bacteria"/>
</dbReference>
<evidence type="ECO:0000256" key="10">
    <source>
        <dbReference type="PIRSR" id="PIRSR640198-2"/>
    </source>
</evidence>
<keyword evidence="6 10" id="KW-0067">ATP-binding</keyword>
<evidence type="ECO:0000259" key="11">
    <source>
        <dbReference type="PROSITE" id="PS51459"/>
    </source>
</evidence>
<dbReference type="OrthoDB" id="9814400at2"/>
<evidence type="ECO:0000256" key="6">
    <source>
        <dbReference type="ARBA" id="ARBA00022840"/>
    </source>
</evidence>
<dbReference type="InterPro" id="IPR040198">
    <property type="entry name" value="Fido_containing"/>
</dbReference>
<dbReference type="GO" id="GO:0005524">
    <property type="term" value="F:ATP binding"/>
    <property type="evidence" value="ECO:0007669"/>
    <property type="project" value="UniProtKB-KW"/>
</dbReference>
<dbReference type="InParanoid" id="M7XKY5"/>
<dbReference type="Pfam" id="PF02661">
    <property type="entry name" value="Fic"/>
    <property type="match status" value="1"/>
</dbReference>